<organism evidence="3 4">
    <name type="scientific">Kluyvera cryocrescens</name>
    <name type="common">Kluyvera citrophila</name>
    <dbReference type="NCBI Taxonomy" id="580"/>
    <lineage>
        <taxon>Bacteria</taxon>
        <taxon>Pseudomonadati</taxon>
        <taxon>Pseudomonadota</taxon>
        <taxon>Gammaproteobacteria</taxon>
        <taxon>Enterobacterales</taxon>
        <taxon>Enterobacteriaceae</taxon>
        <taxon>Kluyvera</taxon>
    </lineage>
</organism>
<dbReference type="PROSITE" id="PS51257">
    <property type="entry name" value="PROKAR_LIPOPROTEIN"/>
    <property type="match status" value="1"/>
</dbReference>
<evidence type="ECO:0000256" key="2">
    <source>
        <dbReference type="SAM" id="SignalP"/>
    </source>
</evidence>
<keyword evidence="2" id="KW-0732">Signal</keyword>
<feature type="region of interest" description="Disordered" evidence="1">
    <location>
        <begin position="87"/>
        <end position="106"/>
    </location>
</feature>
<proteinExistence type="predicted"/>
<protein>
    <recommendedName>
        <fullName evidence="5">Lipoprotein</fullName>
    </recommendedName>
</protein>
<dbReference type="Proteomes" id="UP001276300">
    <property type="component" value="Unassembled WGS sequence"/>
</dbReference>
<evidence type="ECO:0008006" key="5">
    <source>
        <dbReference type="Google" id="ProtNLM"/>
    </source>
</evidence>
<accession>A0AAW9CA77</accession>
<reference evidence="3" key="1">
    <citation type="journal article" date="2023" name="J Glob Antimicrob Resist">
        <title>Emergence of NDM-1 and KPC-3 carbapenemases in Kluyvera cryocrescens: Investigating genetic heterogeneity and acquisition routes of blaNDM-1 in Enterobacterales species in Portugal.</title>
        <authorList>
            <person name="Loiodice M."/>
            <person name="Ribeiro M."/>
            <person name="Peixe L."/>
            <person name="Novais A."/>
        </authorList>
    </citation>
    <scope>NUCLEOTIDE SEQUENCE</scope>
    <source>
        <strain evidence="3">K629</strain>
    </source>
</reference>
<sequence length="106" mass="11432">MKKLILVAMAISLSGCVIAAPHHRMDGDDVDASQYASGANECTQRAEAAGECVMHKKHHHKKTDDTYKSSDGYTMITKHGVTLPDCEQTGGSQASQGSTCWYTNSK</sequence>
<comment type="caution">
    <text evidence="3">The sequence shown here is derived from an EMBL/GenBank/DDBJ whole genome shotgun (WGS) entry which is preliminary data.</text>
</comment>
<feature type="compositionally biased region" description="Polar residues" evidence="1">
    <location>
        <begin position="89"/>
        <end position="106"/>
    </location>
</feature>
<dbReference type="EMBL" id="JAUEQX010000018">
    <property type="protein sequence ID" value="MDW3779116.1"/>
    <property type="molecule type" value="Genomic_DNA"/>
</dbReference>
<evidence type="ECO:0000256" key="1">
    <source>
        <dbReference type="SAM" id="MobiDB-lite"/>
    </source>
</evidence>
<dbReference type="GeneID" id="99779893"/>
<feature type="chain" id="PRO_5043678936" description="Lipoprotein" evidence="2">
    <location>
        <begin position="20"/>
        <end position="106"/>
    </location>
</feature>
<dbReference type="RefSeq" id="WP_061285058.1">
    <property type="nucleotide sequence ID" value="NZ_CALMQG010000077.1"/>
</dbReference>
<feature type="signal peptide" evidence="2">
    <location>
        <begin position="1"/>
        <end position="19"/>
    </location>
</feature>
<dbReference type="AlphaFoldDB" id="A0AAW9CA77"/>
<evidence type="ECO:0000313" key="4">
    <source>
        <dbReference type="Proteomes" id="UP001276300"/>
    </source>
</evidence>
<evidence type="ECO:0000313" key="3">
    <source>
        <dbReference type="EMBL" id="MDW3779116.1"/>
    </source>
</evidence>
<gene>
    <name evidence="3" type="ORF">QWU01_20125</name>
</gene>
<name>A0AAW9CA77_KLUCR</name>